<organism evidence="1 2">
    <name type="scientific">Lonsdalea quercina</name>
    <dbReference type="NCBI Taxonomy" id="71657"/>
    <lineage>
        <taxon>Bacteria</taxon>
        <taxon>Pseudomonadati</taxon>
        <taxon>Pseudomonadota</taxon>
        <taxon>Gammaproteobacteria</taxon>
        <taxon>Enterobacterales</taxon>
        <taxon>Pectobacteriaceae</taxon>
        <taxon>Lonsdalea</taxon>
    </lineage>
</organism>
<dbReference type="EMBL" id="FNQS01000006">
    <property type="protein sequence ID" value="SEA60882.1"/>
    <property type="molecule type" value="Genomic_DNA"/>
</dbReference>
<evidence type="ECO:0000313" key="2">
    <source>
        <dbReference type="Proteomes" id="UP000187280"/>
    </source>
</evidence>
<reference evidence="1 2" key="1">
    <citation type="submission" date="2016-10" db="EMBL/GenBank/DDBJ databases">
        <authorList>
            <person name="de Groot N.N."/>
        </authorList>
    </citation>
    <scope>NUCLEOTIDE SEQUENCE [LARGE SCALE GENOMIC DNA]</scope>
    <source>
        <strain evidence="1 2">ATCC 29281</strain>
    </source>
</reference>
<dbReference type="RefSeq" id="WP_026743839.1">
    <property type="nucleotide sequence ID" value="NZ_FNQS01000006.1"/>
</dbReference>
<dbReference type="GeneID" id="97764890"/>
<gene>
    <name evidence="1" type="ORF">SAMN02982996_02018</name>
</gene>
<keyword evidence="2" id="KW-1185">Reference proteome</keyword>
<accession>A0A1H4CLE6</accession>
<evidence type="ECO:0000313" key="1">
    <source>
        <dbReference type="EMBL" id="SEA60882.1"/>
    </source>
</evidence>
<dbReference type="AlphaFoldDB" id="A0A1H4CLE6"/>
<dbReference type="Proteomes" id="UP000187280">
    <property type="component" value="Unassembled WGS sequence"/>
</dbReference>
<protein>
    <submittedName>
        <fullName evidence="1">Uncharacterized protein</fullName>
    </submittedName>
</protein>
<proteinExistence type="predicted"/>
<name>A0A1H4CLE6_9GAMM</name>
<sequence length="303" mass="35446">MKINYKEILNNQLDEFYNKITHLKNFQAVIRGNTASLLSNLSEKKKRIEDKKNDPEIDESIKSFFGLQLRCFSFPSPYSGIREFIGHRNDAVEEQTYLLLLHKNKQYQWLLVEAYEVFEDFIKSIYGCVGYINPSFWPASDFGDIAIKDIPSQNLKWFNVQATKKKKAPKSILNQFREKLPALVDIEINNKTSTNYRLAVTMIENFRHVIVHRNGNFGDKEEFIRQVIACSGVPKKNHEAAIQYILKYTRKLKDVDVIYLLEKEGPYPFIFYDVLDQLIDVLLAYAFIIKCELDKYLLSTIDD</sequence>